<proteinExistence type="predicted"/>
<reference evidence="1" key="2">
    <citation type="submission" date="2022-03" db="EMBL/GenBank/DDBJ databases">
        <title>Draft title - Genomic analysis of global carrot germplasm unveils the trajectory of domestication and the origin of high carotenoid orange carrot.</title>
        <authorList>
            <person name="Iorizzo M."/>
            <person name="Ellison S."/>
            <person name="Senalik D."/>
            <person name="Macko-Podgorni A."/>
            <person name="Grzebelus D."/>
            <person name="Bostan H."/>
            <person name="Rolling W."/>
            <person name="Curaba J."/>
            <person name="Simon P."/>
        </authorList>
    </citation>
    <scope>NUCLEOTIDE SEQUENCE</scope>
    <source>
        <tissue evidence="1">Leaf</tissue>
    </source>
</reference>
<dbReference type="AlphaFoldDB" id="A0AAF0WZK5"/>
<dbReference type="EMBL" id="CP093346">
    <property type="protein sequence ID" value="WOG98827.1"/>
    <property type="molecule type" value="Genomic_DNA"/>
</dbReference>
<gene>
    <name evidence="1" type="ORF">DCAR_0418172</name>
</gene>
<evidence type="ECO:0000313" key="1">
    <source>
        <dbReference type="EMBL" id="WOG98827.1"/>
    </source>
</evidence>
<dbReference type="KEGG" id="dcr:108216264"/>
<evidence type="ECO:0000313" key="2">
    <source>
        <dbReference type="Proteomes" id="UP000077755"/>
    </source>
</evidence>
<organism evidence="1 2">
    <name type="scientific">Daucus carota subsp. sativus</name>
    <name type="common">Carrot</name>
    <dbReference type="NCBI Taxonomy" id="79200"/>
    <lineage>
        <taxon>Eukaryota</taxon>
        <taxon>Viridiplantae</taxon>
        <taxon>Streptophyta</taxon>
        <taxon>Embryophyta</taxon>
        <taxon>Tracheophyta</taxon>
        <taxon>Spermatophyta</taxon>
        <taxon>Magnoliopsida</taxon>
        <taxon>eudicotyledons</taxon>
        <taxon>Gunneridae</taxon>
        <taxon>Pentapetalae</taxon>
        <taxon>asterids</taxon>
        <taxon>campanulids</taxon>
        <taxon>Apiales</taxon>
        <taxon>Apiaceae</taxon>
        <taxon>Apioideae</taxon>
        <taxon>Scandiceae</taxon>
        <taxon>Daucinae</taxon>
        <taxon>Daucus</taxon>
        <taxon>Daucus sect. Daucus</taxon>
    </lineage>
</organism>
<dbReference type="PANTHER" id="PTHR36704:SF1">
    <property type="entry name" value="OS06G0239700 PROTEIN"/>
    <property type="match status" value="1"/>
</dbReference>
<protein>
    <submittedName>
        <fullName evidence="1">Uncharacterized protein</fullName>
    </submittedName>
</protein>
<sequence length="255" mass="28251">MSFLAGGRLAGKEAAYFFQESKQAVSRLVDKNKKITSYDSFVKELQVESSESADILPEILRHSLPSKLFRPPTESSSDSLSATKWALPYDPKSFNSVSRDAINPLKSYVSLPQVTFGPKRWQLPNAENSFVASTANDSRQDKYVPVNPEKLKAAAAGFSEIAKAFAAATAIVFGGATLMFGLAASKLELRGSDDLRIKGRELVNPRFEMIKERVIPLRTWAEGMSKKWHFEKEQDVKNNPLLKELSKQMGAKSSS</sequence>
<name>A0AAF0WZK5_DAUCS</name>
<keyword evidence="2" id="KW-1185">Reference proteome</keyword>
<accession>A0AAF0WZK5</accession>
<dbReference type="Proteomes" id="UP000077755">
    <property type="component" value="Chromosome 4"/>
</dbReference>
<reference evidence="1" key="1">
    <citation type="journal article" date="2016" name="Nat. Genet.">
        <title>A high-quality carrot genome assembly provides new insights into carotenoid accumulation and asterid genome evolution.</title>
        <authorList>
            <person name="Iorizzo M."/>
            <person name="Ellison S."/>
            <person name="Senalik D."/>
            <person name="Zeng P."/>
            <person name="Satapoomin P."/>
            <person name="Huang J."/>
            <person name="Bowman M."/>
            <person name="Iovene M."/>
            <person name="Sanseverino W."/>
            <person name="Cavagnaro P."/>
            <person name="Yildiz M."/>
            <person name="Macko-Podgorni A."/>
            <person name="Moranska E."/>
            <person name="Grzebelus E."/>
            <person name="Grzebelus D."/>
            <person name="Ashrafi H."/>
            <person name="Zheng Z."/>
            <person name="Cheng S."/>
            <person name="Spooner D."/>
            <person name="Van Deynze A."/>
            <person name="Simon P."/>
        </authorList>
    </citation>
    <scope>NUCLEOTIDE SEQUENCE</scope>
    <source>
        <tissue evidence="1">Leaf</tissue>
    </source>
</reference>
<dbReference type="PANTHER" id="PTHR36704">
    <property type="entry name" value="PROTEIN, PUTATIVE-RELATED"/>
    <property type="match status" value="1"/>
</dbReference>